<dbReference type="RefSeq" id="WP_166436663.1">
    <property type="nucleotide sequence ID" value="NZ_CABJDD010000024.1"/>
</dbReference>
<name>A0AA41FHV9_9FIRM</name>
<evidence type="ECO:0000313" key="1">
    <source>
        <dbReference type="EMBL" id="MBT9811699.1"/>
    </source>
</evidence>
<gene>
    <name evidence="1" type="ORF">GPL26_18940</name>
</gene>
<dbReference type="EMBL" id="WQPS01000029">
    <property type="protein sequence ID" value="MBT9811699.1"/>
    <property type="molecule type" value="Genomic_DNA"/>
</dbReference>
<reference evidence="1" key="1">
    <citation type="journal article" date="2021" name="Gut Microbes">
        <title>A synthetic consortium of 100 gut commensals modulates the composition and function in a colon model of the microbiome of elderly subjects.</title>
        <authorList>
            <person name="Perez M."/>
            <person name="Ntemiri A."/>
            <person name="Tan H."/>
            <person name="Harris H.M.B."/>
            <person name="Roager H.M."/>
            <person name="Ribiere C."/>
            <person name="O'Toole P.W."/>
        </authorList>
    </citation>
    <scope>NUCLEOTIDE SEQUENCE</scope>
    <source>
        <strain evidence="1">MCC335</strain>
    </source>
</reference>
<organism evidence="1 2">
    <name type="scientific">Enterocloster citroniae</name>
    <dbReference type="NCBI Taxonomy" id="358743"/>
    <lineage>
        <taxon>Bacteria</taxon>
        <taxon>Bacillati</taxon>
        <taxon>Bacillota</taxon>
        <taxon>Clostridia</taxon>
        <taxon>Lachnospirales</taxon>
        <taxon>Lachnospiraceae</taxon>
        <taxon>Enterocloster</taxon>
    </lineage>
</organism>
<accession>A0AA41FHV9</accession>
<evidence type="ECO:0000313" key="2">
    <source>
        <dbReference type="Proteomes" id="UP000708338"/>
    </source>
</evidence>
<comment type="caution">
    <text evidence="1">The sequence shown here is derived from an EMBL/GenBank/DDBJ whole genome shotgun (WGS) entry which is preliminary data.</text>
</comment>
<proteinExistence type="predicted"/>
<sequence length="57" mass="6840">MKYRTVNNMEKAIQMIINKGYDRKTANEIAIQCFDKMEQLKNGMLVEWFIDKIRNNV</sequence>
<protein>
    <submittedName>
        <fullName evidence="1">Uncharacterized protein</fullName>
    </submittedName>
</protein>
<dbReference type="AlphaFoldDB" id="A0AA41FHV9"/>
<dbReference type="Proteomes" id="UP000708338">
    <property type="component" value="Unassembled WGS sequence"/>
</dbReference>